<dbReference type="Pfam" id="PF00106">
    <property type="entry name" value="adh_short"/>
    <property type="match status" value="1"/>
</dbReference>
<accession>A0A6A5UCR7</accession>
<evidence type="ECO:0000256" key="1">
    <source>
        <dbReference type="ARBA" id="ARBA00006484"/>
    </source>
</evidence>
<dbReference type="PANTHER" id="PTHR43976:SF16">
    <property type="entry name" value="SHORT-CHAIN DEHYDROGENASE_REDUCTASE FAMILY PROTEIN"/>
    <property type="match status" value="1"/>
</dbReference>
<keyword evidence="4" id="KW-1185">Reference proteome</keyword>
<evidence type="ECO:0000313" key="4">
    <source>
        <dbReference type="Proteomes" id="UP000800035"/>
    </source>
</evidence>
<dbReference type="Gene3D" id="3.40.50.720">
    <property type="entry name" value="NAD(P)-binding Rossmann-like Domain"/>
    <property type="match status" value="1"/>
</dbReference>
<evidence type="ECO:0000256" key="2">
    <source>
        <dbReference type="ARBA" id="ARBA00023002"/>
    </source>
</evidence>
<proteinExistence type="inferred from homology"/>
<dbReference type="SUPFAM" id="SSF51735">
    <property type="entry name" value="NAD(P)-binding Rossmann-fold domains"/>
    <property type="match status" value="1"/>
</dbReference>
<evidence type="ECO:0000313" key="3">
    <source>
        <dbReference type="EMBL" id="KAF1961739.1"/>
    </source>
</evidence>
<dbReference type="AlphaFoldDB" id="A0A6A5UCR7"/>
<reference evidence="3" key="1">
    <citation type="journal article" date="2020" name="Stud. Mycol.">
        <title>101 Dothideomycetes genomes: a test case for predicting lifestyles and emergence of pathogens.</title>
        <authorList>
            <person name="Haridas S."/>
            <person name="Albert R."/>
            <person name="Binder M."/>
            <person name="Bloem J."/>
            <person name="Labutti K."/>
            <person name="Salamov A."/>
            <person name="Andreopoulos B."/>
            <person name="Baker S."/>
            <person name="Barry K."/>
            <person name="Bills G."/>
            <person name="Bluhm B."/>
            <person name="Cannon C."/>
            <person name="Castanera R."/>
            <person name="Culley D."/>
            <person name="Daum C."/>
            <person name="Ezra D."/>
            <person name="Gonzalez J."/>
            <person name="Henrissat B."/>
            <person name="Kuo A."/>
            <person name="Liang C."/>
            <person name="Lipzen A."/>
            <person name="Lutzoni F."/>
            <person name="Magnuson J."/>
            <person name="Mondo S."/>
            <person name="Nolan M."/>
            <person name="Ohm R."/>
            <person name="Pangilinan J."/>
            <person name="Park H.-J."/>
            <person name="Ramirez L."/>
            <person name="Alfaro M."/>
            <person name="Sun H."/>
            <person name="Tritt A."/>
            <person name="Yoshinaga Y."/>
            <person name="Zwiers L.-H."/>
            <person name="Turgeon B."/>
            <person name="Goodwin S."/>
            <person name="Spatafora J."/>
            <person name="Crous P."/>
            <person name="Grigoriev I."/>
        </authorList>
    </citation>
    <scope>NUCLEOTIDE SEQUENCE</scope>
    <source>
        <strain evidence="3">CBS 675.92</strain>
    </source>
</reference>
<keyword evidence="2" id="KW-0560">Oxidoreductase</keyword>
<name>A0A6A5UCR7_9PLEO</name>
<organism evidence="3 4">
    <name type="scientific">Byssothecium circinans</name>
    <dbReference type="NCBI Taxonomy" id="147558"/>
    <lineage>
        <taxon>Eukaryota</taxon>
        <taxon>Fungi</taxon>
        <taxon>Dikarya</taxon>
        <taxon>Ascomycota</taxon>
        <taxon>Pezizomycotina</taxon>
        <taxon>Dothideomycetes</taxon>
        <taxon>Pleosporomycetidae</taxon>
        <taxon>Pleosporales</taxon>
        <taxon>Massarineae</taxon>
        <taxon>Massarinaceae</taxon>
        <taxon>Byssothecium</taxon>
    </lineage>
</organism>
<gene>
    <name evidence="3" type="ORF">CC80DRAFT_522456</name>
</gene>
<dbReference type="InterPro" id="IPR002347">
    <property type="entry name" value="SDR_fam"/>
</dbReference>
<dbReference type="PRINTS" id="PR00081">
    <property type="entry name" value="GDHRDH"/>
</dbReference>
<comment type="similarity">
    <text evidence="1">Belongs to the short-chain dehydrogenases/reductases (SDR) family.</text>
</comment>
<dbReference type="OrthoDB" id="1274115at2759"/>
<protein>
    <submittedName>
        <fullName evidence="3">NAD(P)-binding protein</fullName>
    </submittedName>
</protein>
<dbReference type="EMBL" id="ML976980">
    <property type="protein sequence ID" value="KAF1961739.1"/>
    <property type="molecule type" value="Genomic_DNA"/>
</dbReference>
<dbReference type="GO" id="GO:0016491">
    <property type="term" value="F:oxidoreductase activity"/>
    <property type="evidence" value="ECO:0007669"/>
    <property type="project" value="UniProtKB-KW"/>
</dbReference>
<dbReference type="InterPro" id="IPR036291">
    <property type="entry name" value="NAD(P)-bd_dom_sf"/>
</dbReference>
<dbReference type="PANTHER" id="PTHR43976">
    <property type="entry name" value="SHORT CHAIN DEHYDROGENASE"/>
    <property type="match status" value="1"/>
</dbReference>
<dbReference type="InterPro" id="IPR051911">
    <property type="entry name" value="SDR_oxidoreductase"/>
</dbReference>
<dbReference type="CDD" id="cd05374">
    <property type="entry name" value="17beta-HSD-like_SDR_c"/>
    <property type="match status" value="1"/>
</dbReference>
<dbReference type="Proteomes" id="UP000800035">
    <property type="component" value="Unassembled WGS sequence"/>
</dbReference>
<sequence>MSTNDQTPVWFITAASSGFGKYIALEALSRGHKVIASARSTARIADLKEKGAGTVALDVTWPIEKIEAVAKDVWEKHGALNHLVNAAGYALLGGIEETSPKEDFDQFNTNVFGMLNVCKAFLPYVRRTKGHRTVANFGSIGSWYGGPGLALYCGTKWACSGITEGLHAELAPLGISATIIEPGYFRTGFLNPTARVMSKKVIKEYDETITGETRRQTEATDNKQTGDVIKGCKVIVDILTKTGGAEGREVPVRVALGSDAPVVIRKKIKETEELLKGWEGFTADTDHKD</sequence>